<dbReference type="InterPro" id="IPR000719">
    <property type="entry name" value="Prot_kinase_dom"/>
</dbReference>
<organism evidence="4">
    <name type="scientific">Oryza nivara</name>
    <name type="common">Indian wild rice</name>
    <name type="synonym">Oryza sativa f. spontanea</name>
    <dbReference type="NCBI Taxonomy" id="4536"/>
    <lineage>
        <taxon>Eukaryota</taxon>
        <taxon>Viridiplantae</taxon>
        <taxon>Streptophyta</taxon>
        <taxon>Embryophyta</taxon>
        <taxon>Tracheophyta</taxon>
        <taxon>Spermatophyta</taxon>
        <taxon>Magnoliopsida</taxon>
        <taxon>Liliopsida</taxon>
        <taxon>Poales</taxon>
        <taxon>Poaceae</taxon>
        <taxon>BOP clade</taxon>
        <taxon>Oryzoideae</taxon>
        <taxon>Oryzeae</taxon>
        <taxon>Oryzinae</taxon>
        <taxon>Oryza</taxon>
    </lineage>
</organism>
<dbReference type="Gene3D" id="1.10.510.10">
    <property type="entry name" value="Transferase(Phosphotransferase) domain 1"/>
    <property type="match status" value="1"/>
</dbReference>
<evidence type="ECO:0000313" key="4">
    <source>
        <dbReference type="EnsemblPlants" id="ONIVA12G12570.1"/>
    </source>
</evidence>
<sequence length="77" mass="8492">MNQRLSDFGLARLHDHGMDTHTTRVAGTMGYIAPELARLGRANKATDVFAFGVFMMEVVCRRRPNGMVNCQGTHSAP</sequence>
<dbReference type="PANTHER" id="PTHR27007">
    <property type="match status" value="1"/>
</dbReference>
<dbReference type="AlphaFoldDB" id="A0A0E0JAH0"/>
<dbReference type="STRING" id="4536.A0A0E0JAH0"/>
<reference evidence="4" key="2">
    <citation type="submission" date="2018-04" db="EMBL/GenBank/DDBJ databases">
        <title>OnivRS2 (Oryza nivara Reference Sequence Version 2).</title>
        <authorList>
            <person name="Zhang J."/>
            <person name="Kudrna D."/>
            <person name="Lee S."/>
            <person name="Talag J."/>
            <person name="Rajasekar S."/>
            <person name="Welchert J."/>
            <person name="Hsing Y.-I."/>
            <person name="Wing R.A."/>
        </authorList>
    </citation>
    <scope>NUCLEOTIDE SEQUENCE [LARGE SCALE GENOMIC DNA]</scope>
    <source>
        <strain evidence="4">SL10</strain>
    </source>
</reference>
<keyword evidence="5" id="KW-1185">Reference proteome</keyword>
<dbReference type="GO" id="GO:0005524">
    <property type="term" value="F:ATP binding"/>
    <property type="evidence" value="ECO:0007669"/>
    <property type="project" value="UniProtKB-KW"/>
</dbReference>
<evidence type="ECO:0000256" key="2">
    <source>
        <dbReference type="ARBA" id="ARBA00022840"/>
    </source>
</evidence>
<dbReference type="EnsemblPlants" id="ONIVA12G12570.1">
    <property type="protein sequence ID" value="ONIVA12G12570.1"/>
    <property type="gene ID" value="ONIVA12G12570"/>
</dbReference>
<protein>
    <recommendedName>
        <fullName evidence="3">Protein kinase domain-containing protein</fullName>
    </recommendedName>
</protein>
<dbReference type="PROSITE" id="PS50011">
    <property type="entry name" value="PROTEIN_KINASE_DOM"/>
    <property type="match status" value="1"/>
</dbReference>
<dbReference type="InterPro" id="IPR050528">
    <property type="entry name" value="L-type_Lectin-RKs"/>
</dbReference>
<evidence type="ECO:0000256" key="1">
    <source>
        <dbReference type="ARBA" id="ARBA00022741"/>
    </source>
</evidence>
<reference evidence="4" key="1">
    <citation type="submission" date="2015-04" db="UniProtKB">
        <authorList>
            <consortium name="EnsemblPlants"/>
        </authorList>
    </citation>
    <scope>IDENTIFICATION</scope>
    <source>
        <strain evidence="4">SL10</strain>
    </source>
</reference>
<dbReference type="Proteomes" id="UP000006591">
    <property type="component" value="Chromosome 12"/>
</dbReference>
<dbReference type="SUPFAM" id="SSF56112">
    <property type="entry name" value="Protein kinase-like (PK-like)"/>
    <property type="match status" value="1"/>
</dbReference>
<dbReference type="GO" id="GO:0004672">
    <property type="term" value="F:protein kinase activity"/>
    <property type="evidence" value="ECO:0007669"/>
    <property type="project" value="InterPro"/>
</dbReference>
<accession>A0A0E0JAH0</accession>
<keyword evidence="1" id="KW-0547">Nucleotide-binding</keyword>
<proteinExistence type="predicted"/>
<evidence type="ECO:0000259" key="3">
    <source>
        <dbReference type="PROSITE" id="PS50011"/>
    </source>
</evidence>
<feature type="domain" description="Protein kinase" evidence="3">
    <location>
        <begin position="1"/>
        <end position="77"/>
    </location>
</feature>
<dbReference type="InterPro" id="IPR011009">
    <property type="entry name" value="Kinase-like_dom_sf"/>
</dbReference>
<name>A0A0E0JAH0_ORYNI</name>
<dbReference type="HOGENOM" id="CLU_191132_0_0_1"/>
<dbReference type="Gramene" id="ONIVA12G12570.1">
    <property type="protein sequence ID" value="ONIVA12G12570.1"/>
    <property type="gene ID" value="ONIVA12G12570"/>
</dbReference>
<keyword evidence="2" id="KW-0067">ATP-binding</keyword>
<evidence type="ECO:0000313" key="5">
    <source>
        <dbReference type="Proteomes" id="UP000006591"/>
    </source>
</evidence>
<dbReference type="Pfam" id="PF00069">
    <property type="entry name" value="Pkinase"/>
    <property type="match status" value="1"/>
</dbReference>
<dbReference type="OMA" id="NDDYEPC"/>